<evidence type="ECO:0000256" key="2">
    <source>
        <dbReference type="ARBA" id="ARBA00009995"/>
    </source>
</evidence>
<dbReference type="PANTHER" id="PTHR48043">
    <property type="entry name" value="EG:EG0003.4 PROTEIN-RELATED"/>
    <property type="match status" value="1"/>
</dbReference>
<evidence type="ECO:0000256" key="1">
    <source>
        <dbReference type="ARBA" id="ARBA00004240"/>
    </source>
</evidence>
<keyword evidence="6" id="KW-0256">Endoplasmic reticulum</keyword>
<comment type="caution">
    <text evidence="12">The sequence shown here is derived from an EMBL/GenBank/DDBJ whole genome shotgun (WGS) entry which is preliminary data.</text>
</comment>
<keyword evidence="3" id="KW-0328">Glycosyltransferase</keyword>
<reference evidence="12 13" key="1">
    <citation type="submission" date="2019-08" db="EMBL/GenBank/DDBJ databases">
        <title>Whole genome of Aphis craccivora.</title>
        <authorList>
            <person name="Voronova N.V."/>
            <person name="Shulinski R.S."/>
            <person name="Bandarenka Y.V."/>
            <person name="Zhorov D.G."/>
            <person name="Warner D."/>
        </authorList>
    </citation>
    <scope>NUCLEOTIDE SEQUENCE [LARGE SCALE GENOMIC DNA]</scope>
    <source>
        <strain evidence="12">180601</strain>
        <tissue evidence="12">Whole Body</tissue>
    </source>
</reference>
<evidence type="ECO:0000256" key="10">
    <source>
        <dbReference type="ARBA" id="ARBA00046288"/>
    </source>
</evidence>
<dbReference type="InterPro" id="IPR012575">
    <property type="entry name" value="NDUB1"/>
</dbReference>
<dbReference type="OrthoDB" id="5835829at2759"/>
<evidence type="ECO:0000256" key="4">
    <source>
        <dbReference type="ARBA" id="ARBA00022679"/>
    </source>
</evidence>
<evidence type="ECO:0000256" key="5">
    <source>
        <dbReference type="ARBA" id="ARBA00022692"/>
    </source>
</evidence>
<accession>A0A6G0Y942</accession>
<dbReference type="InterPro" id="IPR002213">
    <property type="entry name" value="UDP_glucos_trans"/>
</dbReference>
<comment type="similarity">
    <text evidence="2">Belongs to the UDP-glycosyltransferase family.</text>
</comment>
<evidence type="ECO:0000313" key="12">
    <source>
        <dbReference type="EMBL" id="KAF0751297.1"/>
    </source>
</evidence>
<keyword evidence="7 11" id="KW-1133">Transmembrane helix</keyword>
<dbReference type="CDD" id="cd03784">
    <property type="entry name" value="GT1_Gtf-like"/>
    <property type="match status" value="1"/>
</dbReference>
<name>A0A6G0Y942_APHCR</name>
<evidence type="ECO:0000256" key="8">
    <source>
        <dbReference type="ARBA" id="ARBA00023136"/>
    </source>
</evidence>
<dbReference type="Pfam" id="PF00201">
    <property type="entry name" value="UDPGT"/>
    <property type="match status" value="2"/>
</dbReference>
<feature type="transmembrane region" description="Helical" evidence="11">
    <location>
        <begin position="6"/>
        <end position="27"/>
    </location>
</feature>
<keyword evidence="8 11" id="KW-0472">Membrane</keyword>
<dbReference type="Proteomes" id="UP000478052">
    <property type="component" value="Unassembled WGS sequence"/>
</dbReference>
<evidence type="ECO:0000256" key="7">
    <source>
        <dbReference type="ARBA" id="ARBA00022989"/>
    </source>
</evidence>
<feature type="transmembrane region" description="Helical" evidence="11">
    <location>
        <begin position="47"/>
        <end position="68"/>
    </location>
</feature>
<organism evidence="12 13">
    <name type="scientific">Aphis craccivora</name>
    <name type="common">Cowpea aphid</name>
    <dbReference type="NCBI Taxonomy" id="307492"/>
    <lineage>
        <taxon>Eukaryota</taxon>
        <taxon>Metazoa</taxon>
        <taxon>Ecdysozoa</taxon>
        <taxon>Arthropoda</taxon>
        <taxon>Hexapoda</taxon>
        <taxon>Insecta</taxon>
        <taxon>Pterygota</taxon>
        <taxon>Neoptera</taxon>
        <taxon>Paraneoptera</taxon>
        <taxon>Hemiptera</taxon>
        <taxon>Sternorrhyncha</taxon>
        <taxon>Aphidomorpha</taxon>
        <taxon>Aphidoidea</taxon>
        <taxon>Aphididae</taxon>
        <taxon>Aphidini</taxon>
        <taxon>Aphis</taxon>
        <taxon>Aphis</taxon>
    </lineage>
</organism>
<evidence type="ECO:0000256" key="6">
    <source>
        <dbReference type="ARBA" id="ARBA00022824"/>
    </source>
</evidence>
<evidence type="ECO:0000313" key="13">
    <source>
        <dbReference type="Proteomes" id="UP000478052"/>
    </source>
</evidence>
<keyword evidence="13" id="KW-1185">Reference proteome</keyword>
<keyword evidence="5 11" id="KW-0812">Transmembrane</keyword>
<protein>
    <submittedName>
        <fullName evidence="12">UDP-glucuronosyltransferase 2B15-like isoform X4</fullName>
    </submittedName>
</protein>
<dbReference type="InterPro" id="IPR050271">
    <property type="entry name" value="UDP-glycosyltransferase"/>
</dbReference>
<dbReference type="GO" id="GO:0008194">
    <property type="term" value="F:UDP-glycosyltransferase activity"/>
    <property type="evidence" value="ECO:0007669"/>
    <property type="project" value="InterPro"/>
</dbReference>
<sequence>MAAKHALFGITWEYFALAIPLTAGALFGKFLDDKETERMTLFRDRSALYGGMVKKVTVIVTITVIYPADTANILAVFPHQGLSHNLVYLPYIQELANREHNITLISNYPLEHSNINNLSIRGSIPISNNKENISRFERSSKNEIIHSIHVIRTFNYRGKTYEAMFTVDSVMALLNSPNKFDLLVTEHFNNELFMGFAFKFNIPFILLSSCNLLPWNQYAIGQPYSLATVPSTLSSLPIKMNFYSRVMNTISHTVQLFGFKLLCRPRDEAIIKRNLDIEVSLDQIILNASLIMVNTHFTMFSSKPLVPAVVEIGGIHITPIKPLPIVSCKGVARGGLVHRDAGKFSGGPVLNVAVVAKIKKKKLCAIIQYIDVATIILNPGDIFNPSPPLGDIQKFIDEAENGVIYFCMGSLLRGETFSAEKRQMFLNVFNKIPQRILWKWEGELTEKPSNVMIRKWMPQRDILAHPNVKLFISHGGLLGTTEAVYEGVSILLIPILGDQMSNAEALINKGAAEKMNYCDLNEDDIFIKVTSMLTNPKYKQKAEELSEAFRDRPMAPLETAVYWTEYVIRHKGAPHLRYAAVDV</sequence>
<evidence type="ECO:0000256" key="9">
    <source>
        <dbReference type="ARBA" id="ARBA00023180"/>
    </source>
</evidence>
<dbReference type="GO" id="GO:0005783">
    <property type="term" value="C:endoplasmic reticulum"/>
    <property type="evidence" value="ECO:0007669"/>
    <property type="project" value="UniProtKB-SubCell"/>
</dbReference>
<keyword evidence="9" id="KW-0325">Glycoprotein</keyword>
<dbReference type="EMBL" id="VUJU01005417">
    <property type="protein sequence ID" value="KAF0751297.1"/>
    <property type="molecule type" value="Genomic_DNA"/>
</dbReference>
<dbReference type="PANTHER" id="PTHR48043:SF114">
    <property type="entry name" value="IP04436P-RELATED"/>
    <property type="match status" value="1"/>
</dbReference>
<evidence type="ECO:0000256" key="11">
    <source>
        <dbReference type="SAM" id="Phobius"/>
    </source>
</evidence>
<dbReference type="SUPFAM" id="SSF53756">
    <property type="entry name" value="UDP-Glycosyltransferase/glycogen phosphorylase"/>
    <property type="match status" value="1"/>
</dbReference>
<evidence type="ECO:0000256" key="3">
    <source>
        <dbReference type="ARBA" id="ARBA00022676"/>
    </source>
</evidence>
<dbReference type="AlphaFoldDB" id="A0A6G0Y942"/>
<dbReference type="FunFam" id="3.40.50.2000:FF:000050">
    <property type="entry name" value="UDP-glucuronosyltransferase"/>
    <property type="match status" value="1"/>
</dbReference>
<proteinExistence type="inferred from homology"/>
<dbReference type="GO" id="GO:0005739">
    <property type="term" value="C:mitochondrion"/>
    <property type="evidence" value="ECO:0007669"/>
    <property type="project" value="InterPro"/>
</dbReference>
<gene>
    <name evidence="12" type="ORF">FWK35_00027725</name>
</gene>
<keyword evidence="4 12" id="KW-0808">Transferase</keyword>
<dbReference type="Gene3D" id="3.40.50.2000">
    <property type="entry name" value="Glycogen Phosphorylase B"/>
    <property type="match status" value="1"/>
</dbReference>
<dbReference type="Pfam" id="PF08040">
    <property type="entry name" value="NADH_oxidored"/>
    <property type="match status" value="1"/>
</dbReference>
<comment type="subcellular location">
    <subcellularLocation>
        <location evidence="10">Endomembrane system</location>
        <topology evidence="10">Single-pass type I membrane protein</topology>
    </subcellularLocation>
    <subcellularLocation>
        <location evidence="1">Endoplasmic reticulum</location>
    </subcellularLocation>
</comment>